<dbReference type="Pfam" id="PF11149">
    <property type="entry name" value="DUF2924"/>
    <property type="match status" value="1"/>
</dbReference>
<accession>A0ABW9YVH2</accession>
<comment type="caution">
    <text evidence="1">The sequence shown here is derived from an EMBL/GenBank/DDBJ whole genome shotgun (WGS) entry which is preliminary data.</text>
</comment>
<dbReference type="InterPro" id="IPR021322">
    <property type="entry name" value="DUF2924"/>
</dbReference>
<gene>
    <name evidence="1" type="ORF">GR303_07265</name>
</gene>
<name>A0ABW9YVH2_9HYPH</name>
<keyword evidence="2" id="KW-1185">Reference proteome</keyword>
<evidence type="ECO:0000313" key="1">
    <source>
        <dbReference type="EMBL" id="NBJ24155.1"/>
    </source>
</evidence>
<evidence type="ECO:0000313" key="2">
    <source>
        <dbReference type="Proteomes" id="UP000818323"/>
    </source>
</evidence>
<dbReference type="Proteomes" id="UP000818323">
    <property type="component" value="Unassembled WGS sequence"/>
</dbReference>
<sequence length="170" mass="19254">MHQGAAEAASFLTTNLQAELDRLDSLDLHELRIRWRRLYRSPAPAHLNRPLLVRMIAYKMQTNVFGDLDRETIRFLERIARQRKGGKPATRTVPAVPEKKTLKPGTVLVREHGGILHQVVVSDTGFRWNGAHFKSLSEVARAITGTSWNGPRFFGLRDKTASGPNREEHP</sequence>
<organism evidence="1 2">
    <name type="scientific">Microvirga arsenatis</name>
    <dbReference type="NCBI Taxonomy" id="2692265"/>
    <lineage>
        <taxon>Bacteria</taxon>
        <taxon>Pseudomonadati</taxon>
        <taxon>Pseudomonadota</taxon>
        <taxon>Alphaproteobacteria</taxon>
        <taxon>Hyphomicrobiales</taxon>
        <taxon>Methylobacteriaceae</taxon>
        <taxon>Microvirga</taxon>
    </lineage>
</organism>
<reference evidence="1 2" key="1">
    <citation type="submission" date="2020-01" db="EMBL/GenBank/DDBJ databases">
        <title>Microvirga sp. nov., an arsenate reduction bacterium isolated from Tibet hotspring sediments.</title>
        <authorList>
            <person name="Yuan C.-G."/>
        </authorList>
    </citation>
    <scope>NUCLEOTIDE SEQUENCE [LARGE SCALE GENOMIC DNA]</scope>
    <source>
        <strain evidence="1 2">SYSU G3D203</strain>
    </source>
</reference>
<dbReference type="EMBL" id="JAAAXJ010000003">
    <property type="protein sequence ID" value="NBJ24155.1"/>
    <property type="molecule type" value="Genomic_DNA"/>
</dbReference>
<proteinExistence type="predicted"/>
<protein>
    <submittedName>
        <fullName evidence="1">DUF2924 domain-containing protein</fullName>
    </submittedName>
</protein>